<feature type="active site" description="Charge relay system" evidence="7">
    <location>
        <position position="135"/>
    </location>
</feature>
<keyword evidence="3 7" id="KW-0547">Nucleotide-binding</keyword>
<evidence type="ECO:0000256" key="4">
    <source>
        <dbReference type="ARBA" id="ARBA00022840"/>
    </source>
</evidence>
<dbReference type="InterPro" id="IPR000120">
    <property type="entry name" value="Amidase"/>
</dbReference>
<keyword evidence="2 7" id="KW-0436">Ligase</keyword>
<dbReference type="Pfam" id="PF01425">
    <property type="entry name" value="Amidase"/>
    <property type="match status" value="1"/>
</dbReference>
<gene>
    <name evidence="9" type="ORF">K435DRAFT_749293</name>
</gene>
<comment type="similarity">
    <text evidence="1 7">Belongs to the amidase family. GatA subfamily.</text>
</comment>
<evidence type="ECO:0000256" key="5">
    <source>
        <dbReference type="ARBA" id="ARBA00022917"/>
    </source>
</evidence>
<dbReference type="PANTHER" id="PTHR11895">
    <property type="entry name" value="TRANSAMIDASE"/>
    <property type="match status" value="1"/>
</dbReference>
<dbReference type="EMBL" id="ML179076">
    <property type="protein sequence ID" value="THV02557.1"/>
    <property type="molecule type" value="Genomic_DNA"/>
</dbReference>
<dbReference type="GO" id="GO:0030956">
    <property type="term" value="C:glutamyl-tRNA(Gln) amidotransferase complex"/>
    <property type="evidence" value="ECO:0007669"/>
    <property type="project" value="UniProtKB-UniRule"/>
</dbReference>
<keyword evidence="4 7" id="KW-0067">ATP-binding</keyword>
<dbReference type="PANTHER" id="PTHR11895:SF7">
    <property type="entry name" value="GLUTAMYL-TRNA(GLN) AMIDOTRANSFERASE SUBUNIT A, MITOCHONDRIAL"/>
    <property type="match status" value="1"/>
</dbReference>
<reference evidence="9 10" key="1">
    <citation type="journal article" date="2019" name="Nat. Ecol. Evol.">
        <title>Megaphylogeny resolves global patterns of mushroom evolution.</title>
        <authorList>
            <person name="Varga T."/>
            <person name="Krizsan K."/>
            <person name="Foldi C."/>
            <person name="Dima B."/>
            <person name="Sanchez-Garcia M."/>
            <person name="Sanchez-Ramirez S."/>
            <person name="Szollosi G.J."/>
            <person name="Szarkandi J.G."/>
            <person name="Papp V."/>
            <person name="Albert L."/>
            <person name="Andreopoulos W."/>
            <person name="Angelini C."/>
            <person name="Antonin V."/>
            <person name="Barry K.W."/>
            <person name="Bougher N.L."/>
            <person name="Buchanan P."/>
            <person name="Buyck B."/>
            <person name="Bense V."/>
            <person name="Catcheside P."/>
            <person name="Chovatia M."/>
            <person name="Cooper J."/>
            <person name="Damon W."/>
            <person name="Desjardin D."/>
            <person name="Finy P."/>
            <person name="Geml J."/>
            <person name="Haridas S."/>
            <person name="Hughes K."/>
            <person name="Justo A."/>
            <person name="Karasinski D."/>
            <person name="Kautmanova I."/>
            <person name="Kiss B."/>
            <person name="Kocsube S."/>
            <person name="Kotiranta H."/>
            <person name="LaButti K.M."/>
            <person name="Lechner B.E."/>
            <person name="Liimatainen K."/>
            <person name="Lipzen A."/>
            <person name="Lukacs Z."/>
            <person name="Mihaltcheva S."/>
            <person name="Morgado L.N."/>
            <person name="Niskanen T."/>
            <person name="Noordeloos M.E."/>
            <person name="Ohm R.A."/>
            <person name="Ortiz-Santana B."/>
            <person name="Ovrebo C."/>
            <person name="Racz N."/>
            <person name="Riley R."/>
            <person name="Savchenko A."/>
            <person name="Shiryaev A."/>
            <person name="Soop K."/>
            <person name="Spirin V."/>
            <person name="Szebenyi C."/>
            <person name="Tomsovsky M."/>
            <person name="Tulloss R.E."/>
            <person name="Uehling J."/>
            <person name="Grigoriev I.V."/>
            <person name="Vagvolgyi C."/>
            <person name="Papp T."/>
            <person name="Martin F.M."/>
            <person name="Miettinen O."/>
            <person name="Hibbett D.S."/>
            <person name="Nagy L.G."/>
        </authorList>
    </citation>
    <scope>NUCLEOTIDE SEQUENCE [LARGE SCALE GENOMIC DNA]</scope>
    <source>
        <strain evidence="9 10">CBS 962.96</strain>
    </source>
</reference>
<dbReference type="GO" id="GO:0070681">
    <property type="term" value="P:glutaminyl-tRNAGln biosynthesis via transamidation"/>
    <property type="evidence" value="ECO:0007669"/>
    <property type="project" value="UniProtKB-UniRule"/>
</dbReference>
<dbReference type="OrthoDB" id="421993at2759"/>
<sequence length="534" mass="57188">MRANVALGRTCFRLYSTFSRDYRAAIHEANPGINAFVSVSDKIPSKDGPLQGTAIAVKDNICTSSMKTTCSSAMLENFTSPFDATVVKLLQQAGADIIGKTNCDEFGMGSMNTHSVHGPVINPFRPKEKRSAGGSSGGSAAAVAAGMCDAALATDTGGSIRLPASYCGISGLKPSYGLISRWGVVSYADSLDCVGVMAKTVPEVKRVFDVLNVHDAQDPTSVPTQTRLDARRIVEEDLDSGSWSGKGSLDGLTIGVPQEYFPSELSSFITHSVRKLLVSLQHLGARVVPVSLPSTSYALSAYYVLASAEASSNLARYDGIQYGLRVPPPPGADTTKTSKVYANTRSKGFGEEVKKRVLLGTYALTADAFDNYFLQALQVRQLVREDFDRVFRYPNLLGRLHQDLDVVEPHAQTQVENENTTLHGVGQGRVDVLIHPSAIRTAPPLTFGLDKEVKGSSLDSYVQDVLTVPASLAGLPALSVPVISSPPENVKHQTREENEEKGGWPIGASIVGQWGCDELVLRVGRAVEEIGRIS</sequence>
<keyword evidence="7" id="KW-0496">Mitochondrion</keyword>
<comment type="function">
    <text evidence="7">Allows the formation of correctly charged Gln-tRNA(Gln) through the transamidation of misacylated Glu-tRNA(Gln) in the mitochondria. The reaction takes place in the presence of glutamine and ATP through an activated gamma-phospho-Glu-tRNA(Gln).</text>
</comment>
<evidence type="ECO:0000313" key="10">
    <source>
        <dbReference type="Proteomes" id="UP000297245"/>
    </source>
</evidence>
<name>A0A4S8MIJ7_DENBC</name>
<evidence type="ECO:0000256" key="7">
    <source>
        <dbReference type="HAMAP-Rule" id="MF_03150"/>
    </source>
</evidence>
<proteinExistence type="inferred from homology"/>
<feature type="active site" description="Acyl-ester intermediate" evidence="7">
    <location>
        <position position="159"/>
    </location>
</feature>
<dbReference type="SUPFAM" id="SSF75304">
    <property type="entry name" value="Amidase signature (AS) enzymes"/>
    <property type="match status" value="1"/>
</dbReference>
<evidence type="ECO:0000256" key="1">
    <source>
        <dbReference type="ARBA" id="ARBA00008069"/>
    </source>
</evidence>
<keyword evidence="5 7" id="KW-0648">Protein biosynthesis</keyword>
<feature type="domain" description="Amidase" evidence="8">
    <location>
        <begin position="45"/>
        <end position="521"/>
    </location>
</feature>
<dbReference type="InterPro" id="IPR020556">
    <property type="entry name" value="Amidase_CS"/>
</dbReference>
<comment type="subcellular location">
    <subcellularLocation>
        <location evidence="7">Mitochondrion</location>
    </subcellularLocation>
</comment>
<accession>A0A4S8MIJ7</accession>
<dbReference type="InterPro" id="IPR023631">
    <property type="entry name" value="Amidase_dom"/>
</dbReference>
<feature type="active site" description="Charge relay system" evidence="7">
    <location>
        <position position="58"/>
    </location>
</feature>
<dbReference type="HAMAP" id="MF_00120">
    <property type="entry name" value="GatA"/>
    <property type="match status" value="1"/>
</dbReference>
<evidence type="ECO:0000259" key="8">
    <source>
        <dbReference type="Pfam" id="PF01425"/>
    </source>
</evidence>
<dbReference type="InterPro" id="IPR004412">
    <property type="entry name" value="GatA"/>
</dbReference>
<comment type="subunit">
    <text evidence="7">Subunit of the heterotrimeric GatCAB amidotransferase (AdT) complex, composed of A, B and C subunits.</text>
</comment>
<evidence type="ECO:0000256" key="6">
    <source>
        <dbReference type="ARBA" id="ARBA00047407"/>
    </source>
</evidence>
<dbReference type="GO" id="GO:0005524">
    <property type="term" value="F:ATP binding"/>
    <property type="evidence" value="ECO:0007669"/>
    <property type="project" value="UniProtKB-KW"/>
</dbReference>
<protein>
    <recommendedName>
        <fullName evidence="7">Glutamyl-tRNA(Gln) amidotransferase subunit A, mitochondrial</fullName>
        <shortName evidence="7">Glu-AdT subunit A</shortName>
        <ecNumber evidence="7">6.3.5.7</ecNumber>
    </recommendedName>
</protein>
<keyword evidence="10" id="KW-1185">Reference proteome</keyword>
<evidence type="ECO:0000313" key="9">
    <source>
        <dbReference type="EMBL" id="THV02557.1"/>
    </source>
</evidence>
<comment type="catalytic activity">
    <reaction evidence="6 7">
        <text>L-glutamyl-tRNA(Gln) + L-glutamine + ATP + H2O = L-glutaminyl-tRNA(Gln) + L-glutamate + ADP + phosphate + H(+)</text>
        <dbReference type="Rhea" id="RHEA:17521"/>
        <dbReference type="Rhea" id="RHEA-COMP:9681"/>
        <dbReference type="Rhea" id="RHEA-COMP:9684"/>
        <dbReference type="ChEBI" id="CHEBI:15377"/>
        <dbReference type="ChEBI" id="CHEBI:15378"/>
        <dbReference type="ChEBI" id="CHEBI:29985"/>
        <dbReference type="ChEBI" id="CHEBI:30616"/>
        <dbReference type="ChEBI" id="CHEBI:43474"/>
        <dbReference type="ChEBI" id="CHEBI:58359"/>
        <dbReference type="ChEBI" id="CHEBI:78520"/>
        <dbReference type="ChEBI" id="CHEBI:78521"/>
        <dbReference type="ChEBI" id="CHEBI:456216"/>
        <dbReference type="EC" id="6.3.5.7"/>
    </reaction>
</comment>
<dbReference type="GO" id="GO:0005739">
    <property type="term" value="C:mitochondrion"/>
    <property type="evidence" value="ECO:0007669"/>
    <property type="project" value="UniProtKB-SubCell"/>
</dbReference>
<evidence type="ECO:0000256" key="3">
    <source>
        <dbReference type="ARBA" id="ARBA00022741"/>
    </source>
</evidence>
<evidence type="ECO:0000256" key="2">
    <source>
        <dbReference type="ARBA" id="ARBA00022598"/>
    </source>
</evidence>
<dbReference type="Gene3D" id="3.90.1300.10">
    <property type="entry name" value="Amidase signature (AS) domain"/>
    <property type="match status" value="1"/>
</dbReference>
<dbReference type="PROSITE" id="PS00571">
    <property type="entry name" value="AMIDASES"/>
    <property type="match status" value="1"/>
</dbReference>
<dbReference type="GO" id="GO:0050567">
    <property type="term" value="F:glutaminyl-tRNA synthase (glutamine-hydrolyzing) activity"/>
    <property type="evidence" value="ECO:0007669"/>
    <property type="project" value="UniProtKB-UniRule"/>
</dbReference>
<dbReference type="InterPro" id="IPR036928">
    <property type="entry name" value="AS_sf"/>
</dbReference>
<organism evidence="9 10">
    <name type="scientific">Dendrothele bispora (strain CBS 962.96)</name>
    <dbReference type="NCBI Taxonomy" id="1314807"/>
    <lineage>
        <taxon>Eukaryota</taxon>
        <taxon>Fungi</taxon>
        <taxon>Dikarya</taxon>
        <taxon>Basidiomycota</taxon>
        <taxon>Agaricomycotina</taxon>
        <taxon>Agaricomycetes</taxon>
        <taxon>Agaricomycetidae</taxon>
        <taxon>Agaricales</taxon>
        <taxon>Agaricales incertae sedis</taxon>
        <taxon>Dendrothele</taxon>
    </lineage>
</organism>
<dbReference type="GO" id="GO:0032543">
    <property type="term" value="P:mitochondrial translation"/>
    <property type="evidence" value="ECO:0007669"/>
    <property type="project" value="UniProtKB-UniRule"/>
</dbReference>
<dbReference type="AlphaFoldDB" id="A0A4S8MIJ7"/>
<dbReference type="EC" id="6.3.5.7" evidence="7"/>
<dbReference type="Proteomes" id="UP000297245">
    <property type="component" value="Unassembled WGS sequence"/>
</dbReference>